<proteinExistence type="predicted"/>
<comment type="caution">
    <text evidence="2">The sequence shown here is derived from an EMBL/GenBank/DDBJ whole genome shotgun (WGS) entry which is preliminary data.</text>
</comment>
<protein>
    <submittedName>
        <fullName evidence="2">Uncharacterized protein</fullName>
    </submittedName>
</protein>
<reference evidence="2" key="1">
    <citation type="journal article" date="2022" name="bioRxiv">
        <title>Sequencing and chromosome-scale assembly of the giantPleurodeles waltlgenome.</title>
        <authorList>
            <person name="Brown T."/>
            <person name="Elewa A."/>
            <person name="Iarovenko S."/>
            <person name="Subramanian E."/>
            <person name="Araus A.J."/>
            <person name="Petzold A."/>
            <person name="Susuki M."/>
            <person name="Suzuki K.-i.T."/>
            <person name="Hayashi T."/>
            <person name="Toyoda A."/>
            <person name="Oliveira C."/>
            <person name="Osipova E."/>
            <person name="Leigh N.D."/>
            <person name="Simon A."/>
            <person name="Yun M.H."/>
        </authorList>
    </citation>
    <scope>NUCLEOTIDE SEQUENCE</scope>
    <source>
        <strain evidence="2">20211129_DDA</strain>
        <tissue evidence="2">Liver</tissue>
    </source>
</reference>
<dbReference type="AlphaFoldDB" id="A0AAV7RJM4"/>
<gene>
    <name evidence="2" type="ORF">NDU88_004561</name>
</gene>
<feature type="compositionally biased region" description="Polar residues" evidence="1">
    <location>
        <begin position="64"/>
        <end position="80"/>
    </location>
</feature>
<accession>A0AAV7RJM4</accession>
<sequence length="193" mass="21525">MQRRGRRPTGKRRKARTTGSPETYPADPRAGRSRPHRQQITGRRRTRRSRWSHPGTKETDSGKQDASASHASGEAWQTQRIPELGGAGHTISRLQAEGEHEEAGGPIQGRRRQTPGSWTRVLVTLQEKRSRRSCSPEATTLVCVLVDMSRPAKMADTTYRGCVRCPANRCQVCISSAEGQKQLLHMPSYLPTC</sequence>
<evidence type="ECO:0000256" key="1">
    <source>
        <dbReference type="SAM" id="MobiDB-lite"/>
    </source>
</evidence>
<feature type="region of interest" description="Disordered" evidence="1">
    <location>
        <begin position="1"/>
        <end position="84"/>
    </location>
</feature>
<name>A0AAV7RJM4_PLEWA</name>
<keyword evidence="3" id="KW-1185">Reference proteome</keyword>
<evidence type="ECO:0000313" key="2">
    <source>
        <dbReference type="EMBL" id="KAJ1151781.1"/>
    </source>
</evidence>
<feature type="region of interest" description="Disordered" evidence="1">
    <location>
        <begin position="96"/>
        <end position="116"/>
    </location>
</feature>
<feature type="compositionally biased region" description="Basic residues" evidence="1">
    <location>
        <begin position="31"/>
        <end position="51"/>
    </location>
</feature>
<evidence type="ECO:0000313" key="3">
    <source>
        <dbReference type="Proteomes" id="UP001066276"/>
    </source>
</evidence>
<dbReference type="EMBL" id="JANPWB010000009">
    <property type="protein sequence ID" value="KAJ1151781.1"/>
    <property type="molecule type" value="Genomic_DNA"/>
</dbReference>
<organism evidence="2 3">
    <name type="scientific">Pleurodeles waltl</name>
    <name type="common">Iberian ribbed newt</name>
    <dbReference type="NCBI Taxonomy" id="8319"/>
    <lineage>
        <taxon>Eukaryota</taxon>
        <taxon>Metazoa</taxon>
        <taxon>Chordata</taxon>
        <taxon>Craniata</taxon>
        <taxon>Vertebrata</taxon>
        <taxon>Euteleostomi</taxon>
        <taxon>Amphibia</taxon>
        <taxon>Batrachia</taxon>
        <taxon>Caudata</taxon>
        <taxon>Salamandroidea</taxon>
        <taxon>Salamandridae</taxon>
        <taxon>Pleurodelinae</taxon>
        <taxon>Pleurodeles</taxon>
    </lineage>
</organism>
<dbReference type="Proteomes" id="UP001066276">
    <property type="component" value="Chromosome 5"/>
</dbReference>
<feature type="compositionally biased region" description="Basic residues" evidence="1">
    <location>
        <begin position="1"/>
        <end position="16"/>
    </location>
</feature>